<proteinExistence type="predicted"/>
<organism evidence="3 4">
    <name type="scientific">Levilactobacillus parabrevis ATCC 53295</name>
    <dbReference type="NCBI Taxonomy" id="1267003"/>
    <lineage>
        <taxon>Bacteria</taxon>
        <taxon>Bacillati</taxon>
        <taxon>Bacillota</taxon>
        <taxon>Bacilli</taxon>
        <taxon>Lactobacillales</taxon>
        <taxon>Lactobacillaceae</taxon>
        <taxon>Levilactobacillus</taxon>
    </lineage>
</organism>
<reference evidence="3 4" key="1">
    <citation type="journal article" date="2015" name="Genome Announc.">
        <title>Expanding the biotechnology potential of lactobacilli through comparative genomics of 213 strains and associated genera.</title>
        <authorList>
            <person name="Sun Z."/>
            <person name="Harris H.M."/>
            <person name="McCann A."/>
            <person name="Guo C."/>
            <person name="Argimon S."/>
            <person name="Zhang W."/>
            <person name="Yang X."/>
            <person name="Jeffery I.B."/>
            <person name="Cooney J.C."/>
            <person name="Kagawa T.F."/>
            <person name="Liu W."/>
            <person name="Song Y."/>
            <person name="Salvetti E."/>
            <person name="Wrobel A."/>
            <person name="Rasinkangas P."/>
            <person name="Parkhill J."/>
            <person name="Rea M.C."/>
            <person name="O'Sullivan O."/>
            <person name="Ritari J."/>
            <person name="Douillard F.P."/>
            <person name="Paul Ross R."/>
            <person name="Yang R."/>
            <person name="Briner A.E."/>
            <person name="Felis G.E."/>
            <person name="de Vos W.M."/>
            <person name="Barrangou R."/>
            <person name="Klaenhammer T.R."/>
            <person name="Caufield P.W."/>
            <person name="Cui Y."/>
            <person name="Zhang H."/>
            <person name="O'Toole P.W."/>
        </authorList>
    </citation>
    <scope>NUCLEOTIDE SEQUENCE [LARGE SCALE GENOMIC DNA]</scope>
    <source>
        <strain evidence="3 4">ATCC 53295</strain>
    </source>
</reference>
<gene>
    <name evidence="3" type="ORF">FD07_GL000455</name>
</gene>
<dbReference type="CDD" id="cd01109">
    <property type="entry name" value="HTH_YyaN"/>
    <property type="match status" value="1"/>
</dbReference>
<dbReference type="SMART" id="SM00422">
    <property type="entry name" value="HTH_MERR"/>
    <property type="match status" value="1"/>
</dbReference>
<dbReference type="Gene3D" id="1.10.1660.10">
    <property type="match status" value="1"/>
</dbReference>
<dbReference type="InterPro" id="IPR000551">
    <property type="entry name" value="MerR-type_HTH_dom"/>
</dbReference>
<protein>
    <submittedName>
        <fullName evidence="3">Transcriptional regulator</fullName>
    </submittedName>
</protein>
<dbReference type="STRING" id="357278.IV61_GL000484"/>
<dbReference type="GO" id="GO:0003700">
    <property type="term" value="F:DNA-binding transcription factor activity"/>
    <property type="evidence" value="ECO:0007669"/>
    <property type="project" value="InterPro"/>
</dbReference>
<evidence type="ECO:0000313" key="3">
    <source>
        <dbReference type="EMBL" id="KRK36869.1"/>
    </source>
</evidence>
<dbReference type="EMBL" id="AZCZ01000015">
    <property type="protein sequence ID" value="KRK36869.1"/>
    <property type="molecule type" value="Genomic_DNA"/>
</dbReference>
<keyword evidence="4" id="KW-1185">Reference proteome</keyword>
<keyword evidence="1" id="KW-0238">DNA-binding</keyword>
<dbReference type="PANTHER" id="PTHR30204:SF82">
    <property type="entry name" value="TRANSCRIPTIONAL REGULATOR, MERR FAMILY"/>
    <property type="match status" value="1"/>
</dbReference>
<dbReference type="PROSITE" id="PS50937">
    <property type="entry name" value="HTH_MERR_2"/>
    <property type="match status" value="1"/>
</dbReference>
<dbReference type="PATRIC" id="fig|1267003.4.peg.490"/>
<dbReference type="PANTHER" id="PTHR30204">
    <property type="entry name" value="REDOX-CYCLING DRUG-SENSING TRANSCRIPTIONAL ACTIVATOR SOXR"/>
    <property type="match status" value="1"/>
</dbReference>
<dbReference type="InterPro" id="IPR047057">
    <property type="entry name" value="MerR_fam"/>
</dbReference>
<evidence type="ECO:0000259" key="2">
    <source>
        <dbReference type="PROSITE" id="PS50937"/>
    </source>
</evidence>
<dbReference type="AlphaFoldDB" id="A0A0R1GS72"/>
<evidence type="ECO:0000256" key="1">
    <source>
        <dbReference type="ARBA" id="ARBA00023125"/>
    </source>
</evidence>
<sequence>MKNKGDFLMSYSIGEVADKLAISPYTLRYYDKEGLLPFVDRNAAGRRRFKDNDFNFLEVIVCLKEAGVPVKQIGDFIDLCMTGDATLQARYDFLDDHEAKLEAKMARLQHTLDFLRWKKWYYKTALQAGTESIHYLPGTNQVDPAVHAEFNQLVANGASPEKLGTLN</sequence>
<feature type="domain" description="HTH merR-type" evidence="2">
    <location>
        <begin position="10"/>
        <end position="79"/>
    </location>
</feature>
<dbReference type="InterPro" id="IPR009061">
    <property type="entry name" value="DNA-bd_dom_put_sf"/>
</dbReference>
<evidence type="ECO:0000313" key="4">
    <source>
        <dbReference type="Proteomes" id="UP000051176"/>
    </source>
</evidence>
<dbReference type="GO" id="GO:0003677">
    <property type="term" value="F:DNA binding"/>
    <property type="evidence" value="ECO:0007669"/>
    <property type="project" value="UniProtKB-KW"/>
</dbReference>
<comment type="caution">
    <text evidence="3">The sequence shown here is derived from an EMBL/GenBank/DDBJ whole genome shotgun (WGS) entry which is preliminary data.</text>
</comment>
<accession>A0A0R1GS72</accession>
<dbReference type="Pfam" id="PF13411">
    <property type="entry name" value="MerR_1"/>
    <property type="match status" value="1"/>
</dbReference>
<dbReference type="eggNOG" id="COG0789">
    <property type="taxonomic scope" value="Bacteria"/>
</dbReference>
<dbReference type="Proteomes" id="UP000051176">
    <property type="component" value="Unassembled WGS sequence"/>
</dbReference>
<name>A0A0R1GS72_9LACO</name>
<dbReference type="SUPFAM" id="SSF46955">
    <property type="entry name" value="Putative DNA-binding domain"/>
    <property type="match status" value="1"/>
</dbReference>